<feature type="region of interest" description="Disordered" evidence="1">
    <location>
        <begin position="392"/>
        <end position="525"/>
    </location>
</feature>
<name>A0A8H4AK61_GIGMA</name>
<dbReference type="Proteomes" id="UP000439903">
    <property type="component" value="Unassembled WGS sequence"/>
</dbReference>
<evidence type="ECO:0000256" key="1">
    <source>
        <dbReference type="SAM" id="MobiDB-lite"/>
    </source>
</evidence>
<gene>
    <name evidence="2" type="ORF">F8M41_019262</name>
</gene>
<evidence type="ECO:0008006" key="4">
    <source>
        <dbReference type="Google" id="ProtNLM"/>
    </source>
</evidence>
<dbReference type="SUPFAM" id="SSF57756">
    <property type="entry name" value="Retrovirus zinc finger-like domains"/>
    <property type="match status" value="1"/>
</dbReference>
<sequence>MAAGPEPGWPKLTGFREHIGEFSGDSKEYRPWRNQLENAFVVYGIKEIMTYRRFSGNYSTGYTRRDETFASTGQQAAPHCRWSTEFIMRVLAIVITKLKGTALEIFDSEIGTINCYWRSNINENANIIATLKDTTEYPTGLNHLYNGVFHLSATTEGTRCNPHITNATVQKGFREVFDYAFLVDAIQQTAQKDFWSFDFTKGLDYSNDKGMRNLINRYKKLMQVANWQWGNNFYGGEYMFLLQRMPPAIMKHISSMHPKPANRNEFFTAADNQFLAVRLTMSLTGNLKEKISHYKETKKPNRFNNVQTSESNNTFLCHFCKQPGYYKRNCPKLNGQQNFNRVIVSYTQDPSNPRKIIPVYRNKYCIKCGKEKPWHTPNCPKNNNSTHYMGKRGFKNNPMPIVIGNTRNNRFPKGNNYRRNNNQKGNYRKGNNNYRKNNNNNSNNQRRYNNVKSSNQEDNSEGKKRNNYQNQNDNNQNNKSYQNNNSYRNNNKNNKSDKYNNIRNTDEYDRNLRCTQDQNPNNGRRLKQSLSTKEYYHNIKTVKQEKLNINEIKYINNQILNKEPNININYDKYSAKEILSNELYLKALQDPDYKYLLKTYHFSNQL</sequence>
<dbReference type="GO" id="GO:0003676">
    <property type="term" value="F:nucleic acid binding"/>
    <property type="evidence" value="ECO:0007669"/>
    <property type="project" value="InterPro"/>
</dbReference>
<dbReference type="InterPro" id="IPR036875">
    <property type="entry name" value="Znf_CCHC_sf"/>
</dbReference>
<reference evidence="2 3" key="1">
    <citation type="journal article" date="2019" name="Environ. Microbiol.">
        <title>At the nexus of three kingdoms: the genome of the mycorrhizal fungus Gigaspora margarita provides insights into plant, endobacterial and fungal interactions.</title>
        <authorList>
            <person name="Venice F."/>
            <person name="Ghignone S."/>
            <person name="Salvioli di Fossalunga A."/>
            <person name="Amselem J."/>
            <person name="Novero M."/>
            <person name="Xianan X."/>
            <person name="Sedzielewska Toro K."/>
            <person name="Morin E."/>
            <person name="Lipzen A."/>
            <person name="Grigoriev I.V."/>
            <person name="Henrissat B."/>
            <person name="Martin F.M."/>
            <person name="Bonfante P."/>
        </authorList>
    </citation>
    <scope>NUCLEOTIDE SEQUENCE [LARGE SCALE GENOMIC DNA]</scope>
    <source>
        <strain evidence="2 3">BEG34</strain>
    </source>
</reference>
<evidence type="ECO:0000313" key="3">
    <source>
        <dbReference type="Proteomes" id="UP000439903"/>
    </source>
</evidence>
<keyword evidence="3" id="KW-1185">Reference proteome</keyword>
<dbReference type="OrthoDB" id="2422081at2759"/>
<feature type="compositionally biased region" description="Low complexity" evidence="1">
    <location>
        <begin position="413"/>
        <end position="450"/>
    </location>
</feature>
<dbReference type="EMBL" id="WTPW01000494">
    <property type="protein sequence ID" value="KAF0505905.1"/>
    <property type="molecule type" value="Genomic_DNA"/>
</dbReference>
<proteinExistence type="predicted"/>
<protein>
    <recommendedName>
        <fullName evidence="4">CCHC-type domain-containing protein</fullName>
    </recommendedName>
</protein>
<evidence type="ECO:0000313" key="2">
    <source>
        <dbReference type="EMBL" id="KAF0505905.1"/>
    </source>
</evidence>
<feature type="compositionally biased region" description="Basic and acidic residues" evidence="1">
    <location>
        <begin position="494"/>
        <end position="512"/>
    </location>
</feature>
<feature type="compositionally biased region" description="Polar residues" evidence="1">
    <location>
        <begin position="513"/>
        <end position="525"/>
    </location>
</feature>
<dbReference type="AlphaFoldDB" id="A0A8H4AK61"/>
<comment type="caution">
    <text evidence="2">The sequence shown here is derived from an EMBL/GenBank/DDBJ whole genome shotgun (WGS) entry which is preliminary data.</text>
</comment>
<organism evidence="2 3">
    <name type="scientific">Gigaspora margarita</name>
    <dbReference type="NCBI Taxonomy" id="4874"/>
    <lineage>
        <taxon>Eukaryota</taxon>
        <taxon>Fungi</taxon>
        <taxon>Fungi incertae sedis</taxon>
        <taxon>Mucoromycota</taxon>
        <taxon>Glomeromycotina</taxon>
        <taxon>Glomeromycetes</taxon>
        <taxon>Diversisporales</taxon>
        <taxon>Gigasporaceae</taxon>
        <taxon>Gigaspora</taxon>
    </lineage>
</organism>
<accession>A0A8H4AK61</accession>
<dbReference type="GO" id="GO:0008270">
    <property type="term" value="F:zinc ion binding"/>
    <property type="evidence" value="ECO:0007669"/>
    <property type="project" value="InterPro"/>
</dbReference>
<feature type="compositionally biased region" description="Low complexity" evidence="1">
    <location>
        <begin position="467"/>
        <end position="493"/>
    </location>
</feature>